<evidence type="ECO:0000256" key="7">
    <source>
        <dbReference type="SAM" id="Phobius"/>
    </source>
</evidence>
<proteinExistence type="inferred from homology"/>
<accession>A0A848G335</accession>
<comment type="subcellular location">
    <subcellularLocation>
        <location evidence="1">Cell membrane</location>
        <topology evidence="1">Multi-pass membrane protein</topology>
    </subcellularLocation>
</comment>
<evidence type="ECO:0000256" key="4">
    <source>
        <dbReference type="ARBA" id="ARBA00022989"/>
    </source>
</evidence>
<dbReference type="InterPro" id="IPR025857">
    <property type="entry name" value="MacB_PCD"/>
</dbReference>
<evidence type="ECO:0000256" key="3">
    <source>
        <dbReference type="ARBA" id="ARBA00022692"/>
    </source>
</evidence>
<keyword evidence="2" id="KW-1003">Cell membrane</keyword>
<organism evidence="10 11">
    <name type="scientific">Zoogloea dura</name>
    <dbReference type="NCBI Taxonomy" id="2728840"/>
    <lineage>
        <taxon>Bacteria</taxon>
        <taxon>Pseudomonadati</taxon>
        <taxon>Pseudomonadota</taxon>
        <taxon>Betaproteobacteria</taxon>
        <taxon>Rhodocyclales</taxon>
        <taxon>Zoogloeaceae</taxon>
        <taxon>Zoogloea</taxon>
    </lineage>
</organism>
<evidence type="ECO:0000259" key="9">
    <source>
        <dbReference type="Pfam" id="PF12704"/>
    </source>
</evidence>
<gene>
    <name evidence="10" type="ORF">HHL15_07745</name>
</gene>
<comment type="caution">
    <text evidence="10">The sequence shown here is derived from an EMBL/GenBank/DDBJ whole genome shotgun (WGS) entry which is preliminary data.</text>
</comment>
<dbReference type="InterPro" id="IPR003838">
    <property type="entry name" value="ABC3_permease_C"/>
</dbReference>
<sequence>MLWNAVLLALREIRRNLMRSFLTVLGIVIGVSAVITMVTLGNGATRSVSDQIASLGSNLLIIRPGQHLGPGRDSAGAAAFRTADVEALRSQVAGLAAVVPVSSKSVTLVAMSRNWSSGVTGTSRDWFATGKWQVAAGRIFNEAEERAGAAVCVIGDTLRRELFGGQDPVGRQVRVKQFSCEVIGLLASKGQSTMGNDQDDLVVMPLRTVQRRLTGSVDVGSLMISVRDDGAMDAAKEQITWLMRERRHIGPGDNDDFSVMDTRQIAETLSGTTRVMTGLLGAVAAVSLLVGGIGIMNIMLVSVTERTREIGIRLAIGALEREVLLQFLVEAVALASLGGLVGIVLATLASMGGAALMHVPYLFNPGINLLSFGFSAAIGVVFGYVPAQRAARLDPIEALRHE</sequence>
<dbReference type="Pfam" id="PF02687">
    <property type="entry name" value="FtsX"/>
    <property type="match status" value="1"/>
</dbReference>
<feature type="transmembrane region" description="Helical" evidence="7">
    <location>
        <begin position="366"/>
        <end position="385"/>
    </location>
</feature>
<evidence type="ECO:0000313" key="10">
    <source>
        <dbReference type="EMBL" id="NML25632.1"/>
    </source>
</evidence>
<feature type="transmembrane region" description="Helical" evidence="7">
    <location>
        <begin position="323"/>
        <end position="346"/>
    </location>
</feature>
<comment type="similarity">
    <text evidence="6">Belongs to the ABC-4 integral membrane protein family.</text>
</comment>
<keyword evidence="3 7" id="KW-0812">Transmembrane</keyword>
<keyword evidence="5 7" id="KW-0472">Membrane</keyword>
<evidence type="ECO:0000256" key="5">
    <source>
        <dbReference type="ARBA" id="ARBA00023136"/>
    </source>
</evidence>
<dbReference type="GO" id="GO:0022857">
    <property type="term" value="F:transmembrane transporter activity"/>
    <property type="evidence" value="ECO:0007669"/>
    <property type="project" value="TreeGrafter"/>
</dbReference>
<protein>
    <submittedName>
        <fullName evidence="10">FtsX-like permease family protein</fullName>
    </submittedName>
</protein>
<evidence type="ECO:0000256" key="2">
    <source>
        <dbReference type="ARBA" id="ARBA00022475"/>
    </source>
</evidence>
<dbReference type="EMBL" id="JABBGA010000004">
    <property type="protein sequence ID" value="NML25632.1"/>
    <property type="molecule type" value="Genomic_DNA"/>
</dbReference>
<dbReference type="Proteomes" id="UP000580043">
    <property type="component" value="Unassembled WGS sequence"/>
</dbReference>
<dbReference type="PANTHER" id="PTHR30572">
    <property type="entry name" value="MEMBRANE COMPONENT OF TRANSPORTER-RELATED"/>
    <property type="match status" value="1"/>
</dbReference>
<feature type="transmembrane region" description="Helical" evidence="7">
    <location>
        <begin position="279"/>
        <end position="303"/>
    </location>
</feature>
<evidence type="ECO:0000313" key="11">
    <source>
        <dbReference type="Proteomes" id="UP000580043"/>
    </source>
</evidence>
<dbReference type="PANTHER" id="PTHR30572:SF4">
    <property type="entry name" value="ABC TRANSPORTER PERMEASE YTRF"/>
    <property type="match status" value="1"/>
</dbReference>
<evidence type="ECO:0000256" key="6">
    <source>
        <dbReference type="ARBA" id="ARBA00038076"/>
    </source>
</evidence>
<dbReference type="GO" id="GO:0005886">
    <property type="term" value="C:plasma membrane"/>
    <property type="evidence" value="ECO:0007669"/>
    <property type="project" value="UniProtKB-SubCell"/>
</dbReference>
<keyword evidence="11" id="KW-1185">Reference proteome</keyword>
<dbReference type="AlphaFoldDB" id="A0A848G335"/>
<dbReference type="Pfam" id="PF12704">
    <property type="entry name" value="MacB_PCD"/>
    <property type="match status" value="1"/>
</dbReference>
<evidence type="ECO:0000259" key="8">
    <source>
        <dbReference type="Pfam" id="PF02687"/>
    </source>
</evidence>
<feature type="domain" description="ABC3 transporter permease C-terminal" evidence="8">
    <location>
        <begin position="282"/>
        <end position="395"/>
    </location>
</feature>
<evidence type="ECO:0000256" key="1">
    <source>
        <dbReference type="ARBA" id="ARBA00004651"/>
    </source>
</evidence>
<dbReference type="InterPro" id="IPR050250">
    <property type="entry name" value="Macrolide_Exporter_MacB"/>
</dbReference>
<keyword evidence="4 7" id="KW-1133">Transmembrane helix</keyword>
<reference evidence="10 11" key="1">
    <citation type="submission" date="2020-04" db="EMBL/GenBank/DDBJ databases">
        <title>Zoogloea sp. G-4-1-14 isolated from soil.</title>
        <authorList>
            <person name="Dahal R.H."/>
        </authorList>
    </citation>
    <scope>NUCLEOTIDE SEQUENCE [LARGE SCALE GENOMIC DNA]</scope>
    <source>
        <strain evidence="10 11">G-4-1-14</strain>
    </source>
</reference>
<feature type="domain" description="MacB-like periplasmic core" evidence="9">
    <location>
        <begin position="20"/>
        <end position="240"/>
    </location>
</feature>
<name>A0A848G335_9RHOO</name>
<feature type="transmembrane region" description="Helical" evidence="7">
    <location>
        <begin position="21"/>
        <end position="41"/>
    </location>
</feature>